<dbReference type="PANTHER" id="PTHR47564">
    <property type="entry name" value="CYSTEINE-RICH AND TRANSMEMBRANE DOMAIN-CONTAINING PROTEIN 1"/>
    <property type="match status" value="1"/>
</dbReference>
<evidence type="ECO:0000313" key="7">
    <source>
        <dbReference type="EMBL" id="CDQ66969.1"/>
    </source>
</evidence>
<dbReference type="Proteomes" id="UP000193380">
    <property type="component" value="Unassembled WGS sequence"/>
</dbReference>
<gene>
    <name evidence="7" type="ORF">GSONMT00076438001</name>
</gene>
<organism evidence="7 8">
    <name type="scientific">Oncorhynchus mykiss</name>
    <name type="common">Rainbow trout</name>
    <name type="synonym">Salmo gairdneri</name>
    <dbReference type="NCBI Taxonomy" id="8022"/>
    <lineage>
        <taxon>Eukaryota</taxon>
        <taxon>Metazoa</taxon>
        <taxon>Chordata</taxon>
        <taxon>Craniata</taxon>
        <taxon>Vertebrata</taxon>
        <taxon>Euteleostomi</taxon>
        <taxon>Actinopterygii</taxon>
        <taxon>Neopterygii</taxon>
        <taxon>Teleostei</taxon>
        <taxon>Protacanthopterygii</taxon>
        <taxon>Salmoniformes</taxon>
        <taxon>Salmonidae</taxon>
        <taxon>Salmoninae</taxon>
        <taxon>Oncorhynchus</taxon>
    </lineage>
</organism>
<dbReference type="AlphaFoldDB" id="A0A060WPH3"/>
<dbReference type="GO" id="GO:0070062">
    <property type="term" value="C:extracellular exosome"/>
    <property type="evidence" value="ECO:0007669"/>
    <property type="project" value="TreeGrafter"/>
</dbReference>
<evidence type="ECO:0000256" key="1">
    <source>
        <dbReference type="ARBA" id="ARBA00004370"/>
    </source>
</evidence>
<proteinExistence type="inferred from homology"/>
<feature type="compositionally biased region" description="Pro residues" evidence="5">
    <location>
        <begin position="111"/>
        <end position="130"/>
    </location>
</feature>
<evidence type="ECO:0000313" key="8">
    <source>
        <dbReference type="Proteomes" id="UP000193380"/>
    </source>
</evidence>
<dbReference type="STRING" id="8022.A0A060WPH3"/>
<evidence type="ECO:0000259" key="6">
    <source>
        <dbReference type="Pfam" id="PF12734"/>
    </source>
</evidence>
<feature type="region of interest" description="Disordered" evidence="5">
    <location>
        <begin position="110"/>
        <end position="130"/>
    </location>
</feature>
<dbReference type="InterPro" id="IPR043240">
    <property type="entry name" value="CYSTM1-like"/>
</dbReference>
<dbReference type="PaxDb" id="8022-A0A060WPH3"/>
<keyword evidence="4" id="KW-0472">Membrane</keyword>
<accession>A0A060WPH3</accession>
<dbReference type="GO" id="GO:0016020">
    <property type="term" value="C:membrane"/>
    <property type="evidence" value="ECO:0007669"/>
    <property type="project" value="UniProtKB-SubCell"/>
</dbReference>
<sequence length="252" mass="27035">MSSNCNRSIDLTALFPVALSSRKTGLSCPTPTIRRPEALCSPRLLEFSVAASENGGARQQATLNGLYNVNQEKGCVDANPNQEERKKAHYRLQFIQPEADSSCCPQMNLDQPPPYGGPGPSAPGYPAPTAPGYPTPMAPVYQPQGFPDQGYPAQGYPAPGYPPTDPSYSNFLPGPPGLYQGQPGYQGYQIPPQPQLGWQDTPPGAQMYGEAPKNTVYVVEDRSRDGGGGGEHACLTACWTALCCCCLWDMMT</sequence>
<feature type="domain" description="Cysteine-rich transmembrane" evidence="6">
    <location>
        <begin position="216"/>
        <end position="251"/>
    </location>
</feature>
<dbReference type="InterPro" id="IPR028144">
    <property type="entry name" value="CYSTM_dom"/>
</dbReference>
<name>A0A060WPH3_ONCMY</name>
<comment type="subcellular location">
    <subcellularLocation>
        <location evidence="1">Membrane</location>
    </subcellularLocation>
</comment>
<reference evidence="7" key="2">
    <citation type="submission" date="2014-03" db="EMBL/GenBank/DDBJ databases">
        <authorList>
            <person name="Genoscope - CEA"/>
        </authorList>
    </citation>
    <scope>NUCLEOTIDE SEQUENCE</scope>
</reference>
<protein>
    <recommendedName>
        <fullName evidence="3">Cysteine-rich and transmembrane domain-containing protein 1</fullName>
    </recommendedName>
</protein>
<dbReference type="Pfam" id="PF12734">
    <property type="entry name" value="CYSTM"/>
    <property type="match status" value="1"/>
</dbReference>
<dbReference type="PANTHER" id="PTHR47564:SF1">
    <property type="entry name" value="CYSTEINE-RICH AND TRANSMEMBRANE DOMAIN-CONTAINING PROTEIN 1"/>
    <property type="match status" value="1"/>
</dbReference>
<evidence type="ECO:0000256" key="2">
    <source>
        <dbReference type="ARBA" id="ARBA00009444"/>
    </source>
</evidence>
<comment type="similarity">
    <text evidence="2">Belongs to the CYSTM1 family.</text>
</comment>
<reference evidence="7" key="1">
    <citation type="journal article" date="2014" name="Nat. Commun.">
        <title>The rainbow trout genome provides novel insights into evolution after whole-genome duplication in vertebrates.</title>
        <authorList>
            <person name="Berthelot C."/>
            <person name="Brunet F."/>
            <person name="Chalopin D."/>
            <person name="Juanchich A."/>
            <person name="Bernard M."/>
            <person name="Noel B."/>
            <person name="Bento P."/>
            <person name="Da Silva C."/>
            <person name="Labadie K."/>
            <person name="Alberti A."/>
            <person name="Aury J.M."/>
            <person name="Louis A."/>
            <person name="Dehais P."/>
            <person name="Bardou P."/>
            <person name="Montfort J."/>
            <person name="Klopp C."/>
            <person name="Cabau C."/>
            <person name="Gaspin C."/>
            <person name="Thorgaard G.H."/>
            <person name="Boussaha M."/>
            <person name="Quillet E."/>
            <person name="Guyomard R."/>
            <person name="Galiana D."/>
            <person name="Bobe J."/>
            <person name="Volff J.N."/>
            <person name="Genet C."/>
            <person name="Wincker P."/>
            <person name="Jaillon O."/>
            <person name="Roest Crollius H."/>
            <person name="Guiguen Y."/>
        </authorList>
    </citation>
    <scope>NUCLEOTIDE SEQUENCE [LARGE SCALE GENOMIC DNA]</scope>
</reference>
<evidence type="ECO:0000256" key="5">
    <source>
        <dbReference type="SAM" id="MobiDB-lite"/>
    </source>
</evidence>
<evidence type="ECO:0000256" key="3">
    <source>
        <dbReference type="ARBA" id="ARBA00013590"/>
    </source>
</evidence>
<dbReference type="EMBL" id="FR904565">
    <property type="protein sequence ID" value="CDQ66969.1"/>
    <property type="molecule type" value="Genomic_DNA"/>
</dbReference>
<evidence type="ECO:0000256" key="4">
    <source>
        <dbReference type="ARBA" id="ARBA00023136"/>
    </source>
</evidence>